<organism evidence="2 3">
    <name type="scientific">Symbiodinium natans</name>
    <dbReference type="NCBI Taxonomy" id="878477"/>
    <lineage>
        <taxon>Eukaryota</taxon>
        <taxon>Sar</taxon>
        <taxon>Alveolata</taxon>
        <taxon>Dinophyceae</taxon>
        <taxon>Suessiales</taxon>
        <taxon>Symbiodiniaceae</taxon>
        <taxon>Symbiodinium</taxon>
    </lineage>
</organism>
<dbReference type="Gene3D" id="3.90.1150.10">
    <property type="entry name" value="Aspartate Aminotransferase, domain 1"/>
    <property type="match status" value="1"/>
</dbReference>
<comment type="caution">
    <text evidence="2">The sequence shown here is derived from an EMBL/GenBank/DDBJ whole genome shotgun (WGS) entry which is preliminary data.</text>
</comment>
<feature type="domain" description="Aminotransferase class V" evidence="1">
    <location>
        <begin position="617"/>
        <end position="722"/>
    </location>
</feature>
<dbReference type="Proteomes" id="UP000604046">
    <property type="component" value="Unassembled WGS sequence"/>
</dbReference>
<reference evidence="2" key="1">
    <citation type="submission" date="2021-02" db="EMBL/GenBank/DDBJ databases">
        <authorList>
            <person name="Dougan E. K."/>
            <person name="Rhodes N."/>
            <person name="Thang M."/>
            <person name="Chan C."/>
        </authorList>
    </citation>
    <scope>NUCLEOTIDE SEQUENCE</scope>
</reference>
<dbReference type="EMBL" id="CAJNDS010000913">
    <property type="protein sequence ID" value="CAE7240508.1"/>
    <property type="molecule type" value="Genomic_DNA"/>
</dbReference>
<dbReference type="SUPFAM" id="SSF51197">
    <property type="entry name" value="Clavaminate synthase-like"/>
    <property type="match status" value="1"/>
</dbReference>
<dbReference type="Pfam" id="PF00266">
    <property type="entry name" value="Aminotran_5"/>
    <property type="match status" value="2"/>
</dbReference>
<gene>
    <name evidence="2" type="primary">sufS</name>
    <name evidence="2" type="ORF">SNAT2548_LOCUS10776</name>
</gene>
<protein>
    <submittedName>
        <fullName evidence="2">SufS protein</fullName>
    </submittedName>
</protein>
<dbReference type="Pfam" id="PF05721">
    <property type="entry name" value="PhyH"/>
    <property type="match status" value="1"/>
</dbReference>
<dbReference type="Gene3D" id="2.60.120.620">
    <property type="entry name" value="q2cbj1_9rhob like domain"/>
    <property type="match status" value="1"/>
</dbReference>
<dbReference type="InterPro" id="IPR000192">
    <property type="entry name" value="Aminotrans_V_dom"/>
</dbReference>
<name>A0A812LEA0_9DINO</name>
<evidence type="ECO:0000313" key="3">
    <source>
        <dbReference type="Proteomes" id="UP000604046"/>
    </source>
</evidence>
<accession>A0A812LEA0</accession>
<keyword evidence="3" id="KW-1185">Reference proteome</keyword>
<dbReference type="InterPro" id="IPR015421">
    <property type="entry name" value="PyrdxlP-dep_Trfase_major"/>
</dbReference>
<sequence length="730" mass="79226">MWSGRCRSALHRLRRCAAQATAAPVTDNVAPFATPVIGRAPWNVDASSDGYKELAKRSILQHGFVLLHGLFQTDELKRLAGPAMSNTETVLSTLHAKGVTLPVGSRAGFHEVVLRSPGRYDVPCDFKEFPNELLQKFECIASELLNDGVGSPNSPSRASRAFAGIVRAEPGSESQIWHADSPHLTKEHSSPNLLNVLVATRNVSKQLGPTELVLDSHRLTNHLRPGAQFSTELLYQDPKNSPKAIGAQDLPVILAEMEAGSALIFDDRILHRGGGNVSAENRDVVFFSYSRPDFEHSTHYEAVRSLKTYDHRSLAKEVRREFPGLRADGDVVLADGASGSQLHESAIQAVQEQLTYGTANIGGEYDSSRRAEAAVSGARLAMSDFLTCDTQEVIFGASMTNLVLHLARALGPALEKGGNWVLDPISHGANVWPWVKLAGRLGAEVRWLPAEKCRLQTEEGALAAVIDSSTRFVAAGAASNGVGSVHDVQELCRRAKALSQGKALTFVDAVHYAPHGRVNVQRIGCDFLACSPYKFFGPHAGVLFGRRQLLQTLPADRLDCSDDSLPCSLNNHMSRWEVGTQNYEALSGVTAAVNYLADLGHRFGGAAPSAPRAERLEAGWHAIEAHEKELKNSFLEGVKSLRNVHVLGEEDPAHRTATFAVSKEGLKPQELASRLCKRGIWCTAGNHYAGFWDEHSGGLANNDEGMARLGLLHYNTLTEVDRILAALEDA</sequence>
<dbReference type="InterPro" id="IPR008775">
    <property type="entry name" value="Phytyl_CoA_dOase-like"/>
</dbReference>
<dbReference type="SUPFAM" id="SSF53383">
    <property type="entry name" value="PLP-dependent transferases"/>
    <property type="match status" value="1"/>
</dbReference>
<dbReference type="PANTHER" id="PTHR43586">
    <property type="entry name" value="CYSTEINE DESULFURASE"/>
    <property type="match status" value="1"/>
</dbReference>
<dbReference type="PANTHER" id="PTHR43586:SF21">
    <property type="entry name" value="PYRIDOXAL PHOSPHATE (PLP)-DEPENDENT ASPARTATE AMINOTRANSFERASE SUPERFAMILY"/>
    <property type="match status" value="1"/>
</dbReference>
<dbReference type="OrthoDB" id="420046at2759"/>
<proteinExistence type="predicted"/>
<dbReference type="InterPro" id="IPR015422">
    <property type="entry name" value="PyrdxlP-dep_Trfase_small"/>
</dbReference>
<evidence type="ECO:0000313" key="2">
    <source>
        <dbReference type="EMBL" id="CAE7240508.1"/>
    </source>
</evidence>
<feature type="domain" description="Aminotransferase class V" evidence="1">
    <location>
        <begin position="334"/>
        <end position="600"/>
    </location>
</feature>
<dbReference type="AlphaFoldDB" id="A0A812LEA0"/>
<dbReference type="InterPro" id="IPR015424">
    <property type="entry name" value="PyrdxlP-dep_Trfase"/>
</dbReference>
<evidence type="ECO:0000259" key="1">
    <source>
        <dbReference type="Pfam" id="PF00266"/>
    </source>
</evidence>
<dbReference type="Gene3D" id="3.40.640.10">
    <property type="entry name" value="Type I PLP-dependent aspartate aminotransferase-like (Major domain)"/>
    <property type="match status" value="1"/>
</dbReference>